<name>A0AA87ALL0_9BACL</name>
<dbReference type="RefSeq" id="WP_003146093.1">
    <property type="nucleotide sequence ID" value="NZ_GL883582.1"/>
</dbReference>
<evidence type="ECO:0000256" key="1">
    <source>
        <dbReference type="ARBA" id="ARBA00022722"/>
    </source>
</evidence>
<dbReference type="CDD" id="cd06127">
    <property type="entry name" value="DEDDh"/>
    <property type="match status" value="1"/>
</dbReference>
<feature type="domain" description="Exonuclease" evidence="4">
    <location>
        <begin position="4"/>
        <end position="168"/>
    </location>
</feature>
<comment type="caution">
    <text evidence="5">The sequence shown here is derived from an EMBL/GenBank/DDBJ whole genome shotgun (WGS) entry which is preliminary data.</text>
</comment>
<dbReference type="PANTHER" id="PTHR30231:SF41">
    <property type="entry name" value="DNA POLYMERASE III SUBUNIT EPSILON"/>
    <property type="match status" value="1"/>
</dbReference>
<dbReference type="InterPro" id="IPR013520">
    <property type="entry name" value="Ribonucl_H"/>
</dbReference>
<evidence type="ECO:0000256" key="3">
    <source>
        <dbReference type="ARBA" id="ARBA00022839"/>
    </source>
</evidence>
<dbReference type="GO" id="GO:0003676">
    <property type="term" value="F:nucleic acid binding"/>
    <property type="evidence" value="ECO:0007669"/>
    <property type="project" value="InterPro"/>
</dbReference>
<gene>
    <name evidence="5" type="ORF">HMPREF0428_00247</name>
</gene>
<dbReference type="AlphaFoldDB" id="A0AA87ALL0"/>
<organism evidence="5 6">
    <name type="scientific">Gemella haemolysans M341</name>
    <dbReference type="NCBI Taxonomy" id="562981"/>
    <lineage>
        <taxon>Bacteria</taxon>
        <taxon>Bacillati</taxon>
        <taxon>Bacillota</taxon>
        <taxon>Bacilli</taxon>
        <taxon>Bacillales</taxon>
        <taxon>Gemellaceae</taxon>
        <taxon>Gemella</taxon>
    </lineage>
</organism>
<evidence type="ECO:0000256" key="2">
    <source>
        <dbReference type="ARBA" id="ARBA00022801"/>
    </source>
</evidence>
<evidence type="ECO:0000313" key="6">
    <source>
        <dbReference type="Proteomes" id="UP000004773"/>
    </source>
</evidence>
<proteinExistence type="predicted"/>
<keyword evidence="1" id="KW-0540">Nuclease</keyword>
<reference evidence="5 6" key="1">
    <citation type="submission" date="2011-03" db="EMBL/GenBank/DDBJ databases">
        <title>The Genome Sequence of Gemella haemolysans M341.</title>
        <authorList>
            <consortium name="The Broad Institute Genome Sequencing Platform"/>
            <consortium name="The Broad Institute Genome Sequencing Center for Infectious Disease"/>
            <person name="Earl A."/>
            <person name="Ward D."/>
            <person name="Feldgarden M."/>
            <person name="Gevers D."/>
            <person name="Sibley C.D."/>
            <person name="Field T.R."/>
            <person name="Grinwis M."/>
            <person name="Eshaghurshan C.S."/>
            <person name="Surette M.G."/>
            <person name="Young S.K."/>
            <person name="Zeng Q."/>
            <person name="Gargeya S."/>
            <person name="Fitzgerald M."/>
            <person name="Haas B."/>
            <person name="Abouelleil A."/>
            <person name="Alvarado L."/>
            <person name="Arachchi H.M."/>
            <person name="Berlin A."/>
            <person name="Brown A."/>
            <person name="Chapman S.B."/>
            <person name="Chen Z."/>
            <person name="Dunbar C."/>
            <person name="Freedman E."/>
            <person name="Gearin G."/>
            <person name="Gellesch M."/>
            <person name="Goldberg J."/>
            <person name="Griggs A."/>
            <person name="Gujja S."/>
            <person name="Heilman E.R."/>
            <person name="Heiman D."/>
            <person name="Howarth C."/>
            <person name="Larson L."/>
            <person name="Lui A."/>
            <person name="MacDonald P.J.P."/>
            <person name="Mehta T."/>
            <person name="Montmayeur A."/>
            <person name="Murphy C."/>
            <person name="Neiman D."/>
            <person name="Pearson M."/>
            <person name="Priest M."/>
            <person name="Roberts A."/>
            <person name="Saif S."/>
            <person name="Shea T."/>
            <person name="Shenoy N."/>
            <person name="Sisk P."/>
            <person name="Stolte C."/>
            <person name="Sykes S."/>
            <person name="White J."/>
            <person name="Yandava C."/>
            <person name="Wortman J."/>
            <person name="Nusbaum C."/>
            <person name="Birren B."/>
        </authorList>
    </citation>
    <scope>NUCLEOTIDE SEQUENCE [LARGE SCALE GENOMIC DNA]</scope>
    <source>
        <strain evidence="5 6">M341</strain>
    </source>
</reference>
<dbReference type="Proteomes" id="UP000004773">
    <property type="component" value="Unassembled WGS sequence"/>
</dbReference>
<accession>A0AA87ALL0</accession>
<dbReference type="InterPro" id="IPR036397">
    <property type="entry name" value="RNaseH_sf"/>
</dbReference>
<protein>
    <recommendedName>
        <fullName evidence="4">Exonuclease domain-containing protein</fullName>
    </recommendedName>
</protein>
<dbReference type="SUPFAM" id="SSF53098">
    <property type="entry name" value="Ribonuclease H-like"/>
    <property type="match status" value="1"/>
</dbReference>
<dbReference type="EMBL" id="ACRO01000003">
    <property type="protein sequence ID" value="EGF87372.1"/>
    <property type="molecule type" value="Genomic_DNA"/>
</dbReference>
<sequence>MNKLFCVVDIELTEEKEIIQFSATKLDQNFKEIESINYYIKPKKQVSPFVTELTGINNDMLSEKLYFEDVAKELYDFIKEDILVCHGLPSDYVILKKRFHDVGIRYHAKMSLDTVELARLFMPTQESYRLSDLSNSLALYSGDGYHNAAIDVQVTVELLKEISKRIANINSNNFKKIEVLLEKIDYNTLKFSRYCKRIIRGKKIKKEDFINFDGVDFKKVSYNVNDNNFKDKFIMFSSISEKKYIDNFKIRNYVILKEKSNYVPLNVFKLFPKKEDLNLDKLLIKLYVWILETNSGDFCELNLLYLEKLYIDNIRNGILISSKSYYFDEKNRVADSCKNIVTNYNSIEYLLDNNNLKNHTFIFENKKILGRELDSKNTKDYFYKNVIIELNVAVSKNPKDKNIKMLRNNIDGLVKFLHEMYLSESLFLYNDSLSFILQDVEAILNDIKSYKDILPASYKFMRKLKDVLTNSKNTYKFVVLNQENSLKLTVVDDKKVKGLINIIHSRNHKYLNLKAKAHYIYSNGDEELLNSKATSSILYVFESNKYKDLYFNKREKRSYIKYYNFSIKDNFNELYNDVIKNNKISYRCYATKDILEYRYYLNDIFESIIVFRDLEH</sequence>
<evidence type="ECO:0000313" key="5">
    <source>
        <dbReference type="EMBL" id="EGF87372.1"/>
    </source>
</evidence>
<keyword evidence="3" id="KW-0269">Exonuclease</keyword>
<dbReference type="GO" id="GO:0045004">
    <property type="term" value="P:DNA replication proofreading"/>
    <property type="evidence" value="ECO:0007669"/>
    <property type="project" value="TreeGrafter"/>
</dbReference>
<dbReference type="GO" id="GO:0005829">
    <property type="term" value="C:cytosol"/>
    <property type="evidence" value="ECO:0007669"/>
    <property type="project" value="TreeGrafter"/>
</dbReference>
<dbReference type="Gene3D" id="3.30.420.10">
    <property type="entry name" value="Ribonuclease H-like superfamily/Ribonuclease H"/>
    <property type="match status" value="1"/>
</dbReference>
<dbReference type="InterPro" id="IPR012337">
    <property type="entry name" value="RNaseH-like_sf"/>
</dbReference>
<dbReference type="PANTHER" id="PTHR30231">
    <property type="entry name" value="DNA POLYMERASE III SUBUNIT EPSILON"/>
    <property type="match status" value="1"/>
</dbReference>
<dbReference type="FunFam" id="3.30.420.10:FF:000045">
    <property type="entry name" value="3'-5' exonuclease DinG"/>
    <property type="match status" value="1"/>
</dbReference>
<dbReference type="SMART" id="SM00479">
    <property type="entry name" value="EXOIII"/>
    <property type="match status" value="1"/>
</dbReference>
<keyword evidence="2" id="KW-0378">Hydrolase</keyword>
<dbReference type="GO" id="GO:0008408">
    <property type="term" value="F:3'-5' exonuclease activity"/>
    <property type="evidence" value="ECO:0007669"/>
    <property type="project" value="TreeGrafter"/>
</dbReference>
<dbReference type="Pfam" id="PF00929">
    <property type="entry name" value="RNase_T"/>
    <property type="match status" value="1"/>
</dbReference>
<evidence type="ECO:0000259" key="4">
    <source>
        <dbReference type="SMART" id="SM00479"/>
    </source>
</evidence>